<evidence type="ECO:0000256" key="1">
    <source>
        <dbReference type="ARBA" id="ARBA00022723"/>
    </source>
</evidence>
<dbReference type="PaxDb" id="4565-Traes_4AS_1843B1EFB.1"/>
<sequence length="549" mass="63007">MGSGLFKPRVHPDLRDVFSKMSFGDKIGFLFIHAFDKRNLWHKMPVPIGLLYLNTRRTLLEKYNMLAVGSSHGALFDPKEFPYRTGDGKYNDPHNAKAGSQYTFFGRNMKPVDQQDELMSPDPFVVATKLLARREYKDTGKQFNILAAAWIQFMVHDWMDHMEDTKQIEITAPKYVANECPLKSFKFYATKEQPTNSDGIKSGYYNVRTAWWDGSAVYGNNEKEAKKIRTYVDGKLVIGDDGLLLHEENGVPLSGDVRNGWVGVSILQALFVKEHNAVCDAIKEEQPILSDEELYRYAKLVTSAVIAKIHTIDWTVELLKTKTMRAAMRANWYGLLGKKIKDTFGHIGGTALGGLVGLKEPINHGVPYSLTEEFTSVYRMHSLIPSTLKLRIRPGNPLQIIPHRTWKIYRDRERSVPRYNEFRRRLFLIPIKSWEDLTSDKDAIEDIRAIYGDDVEKLDLLVGLMAEKKIKGFAISETAFNIFILMASRRLEADRFITSNFNEKTYTKKGMQWVKTTEGLRDVINRHYPEITAKWMKSSSAFSVWDADY</sequence>
<keyword evidence="4" id="KW-0223">Dioxygenase</keyword>
<dbReference type="InterPro" id="IPR019791">
    <property type="entry name" value="Haem_peroxidase_animal"/>
</dbReference>
<dbReference type="Gramene" id="TraesCS4A02G090200.1">
    <property type="protein sequence ID" value="TraesCS4A02G090200.1"/>
    <property type="gene ID" value="TraesCS4A02G090200"/>
</dbReference>
<dbReference type="GO" id="GO:0004601">
    <property type="term" value="F:peroxidase activity"/>
    <property type="evidence" value="ECO:0007669"/>
    <property type="project" value="InterPro"/>
</dbReference>
<proteinExistence type="predicted"/>
<evidence type="ECO:0000256" key="4">
    <source>
        <dbReference type="ARBA" id="ARBA00022964"/>
    </source>
</evidence>
<evidence type="ECO:0000313" key="7">
    <source>
        <dbReference type="EnsemblPlants" id="TraesCS4A02G090200.1"/>
    </source>
</evidence>
<reference evidence="7" key="2">
    <citation type="submission" date="2018-10" db="UniProtKB">
        <authorList>
            <consortium name="EnsemblPlants"/>
        </authorList>
    </citation>
    <scope>IDENTIFICATION</scope>
</reference>
<keyword evidence="5" id="KW-0560">Oxidoreductase</keyword>
<dbReference type="GO" id="GO:0046872">
    <property type="term" value="F:metal ion binding"/>
    <property type="evidence" value="ECO:0007669"/>
    <property type="project" value="UniProtKB-KW"/>
</dbReference>
<evidence type="ECO:0000256" key="5">
    <source>
        <dbReference type="ARBA" id="ARBA00023002"/>
    </source>
</evidence>
<dbReference type="GO" id="GO:0016702">
    <property type="term" value="F:oxidoreductase activity, acting on single donors with incorporation of molecular oxygen, incorporation of two atoms of oxygen"/>
    <property type="evidence" value="ECO:0000318"/>
    <property type="project" value="GO_Central"/>
</dbReference>
<dbReference type="InterPro" id="IPR050783">
    <property type="entry name" value="Oxylipin_biosynth_metab"/>
</dbReference>
<dbReference type="Gramene" id="TraesCS4A03G0185200.1">
    <property type="protein sequence ID" value="TraesCS4A03G0185200.1.CDS"/>
    <property type="gene ID" value="TraesCS4A03G0185200"/>
</dbReference>
<accession>A0A3B6HT66</accession>
<dbReference type="EnsemblPlants" id="TraesCS4A02G090200.1">
    <property type="protein sequence ID" value="TraesCS4A02G090200.1"/>
    <property type="gene ID" value="TraesCS4A02G090200"/>
</dbReference>
<reference evidence="7" key="1">
    <citation type="submission" date="2018-08" db="EMBL/GenBank/DDBJ databases">
        <authorList>
            <person name="Rossello M."/>
        </authorList>
    </citation>
    <scope>NUCLEOTIDE SEQUENCE [LARGE SCALE GENOMIC DNA]</scope>
    <source>
        <strain evidence="7">cv. Chinese Spring</strain>
    </source>
</reference>
<dbReference type="GO" id="GO:0020037">
    <property type="term" value="F:heme binding"/>
    <property type="evidence" value="ECO:0007669"/>
    <property type="project" value="InterPro"/>
</dbReference>
<evidence type="ECO:0000256" key="3">
    <source>
        <dbReference type="ARBA" id="ARBA00022837"/>
    </source>
</evidence>
<evidence type="ECO:0000256" key="6">
    <source>
        <dbReference type="ARBA" id="ARBA00023004"/>
    </source>
</evidence>
<keyword evidence="3" id="KW-0106">Calcium</keyword>
<dbReference type="AlphaFoldDB" id="A0A3B6HT66"/>
<protein>
    <submittedName>
        <fullName evidence="7">Uncharacterized protein</fullName>
    </submittedName>
</protein>
<keyword evidence="1" id="KW-0479">Metal-binding</keyword>
<dbReference type="SUPFAM" id="SSF48113">
    <property type="entry name" value="Heme-dependent peroxidases"/>
    <property type="match status" value="1"/>
</dbReference>
<dbReference type="PROSITE" id="PS50292">
    <property type="entry name" value="PEROXIDASE_3"/>
    <property type="match status" value="1"/>
</dbReference>
<dbReference type="Gene3D" id="1.10.640.10">
    <property type="entry name" value="Haem peroxidase domain superfamily, animal type"/>
    <property type="match status" value="2"/>
</dbReference>
<evidence type="ECO:0000256" key="2">
    <source>
        <dbReference type="ARBA" id="ARBA00022821"/>
    </source>
</evidence>
<dbReference type="InterPro" id="IPR010255">
    <property type="entry name" value="Haem_peroxidase_sf"/>
</dbReference>
<dbReference type="Proteomes" id="UP000019116">
    <property type="component" value="Chromosome 4A"/>
</dbReference>
<dbReference type="STRING" id="4565.A0A3B6HT66"/>
<dbReference type="OMA" id="APKYVAN"/>
<dbReference type="PANTHER" id="PTHR11903:SF11">
    <property type="entry name" value="ALPHA-DIOXYGENASE 1"/>
    <property type="match status" value="1"/>
</dbReference>
<organism evidence="7">
    <name type="scientific">Triticum aestivum</name>
    <name type="common">Wheat</name>
    <dbReference type="NCBI Taxonomy" id="4565"/>
    <lineage>
        <taxon>Eukaryota</taxon>
        <taxon>Viridiplantae</taxon>
        <taxon>Streptophyta</taxon>
        <taxon>Embryophyta</taxon>
        <taxon>Tracheophyta</taxon>
        <taxon>Spermatophyta</taxon>
        <taxon>Magnoliopsida</taxon>
        <taxon>Liliopsida</taxon>
        <taxon>Poales</taxon>
        <taxon>Poaceae</taxon>
        <taxon>BOP clade</taxon>
        <taxon>Pooideae</taxon>
        <taxon>Triticodae</taxon>
        <taxon>Triticeae</taxon>
        <taxon>Triticinae</taxon>
        <taxon>Triticum</taxon>
    </lineage>
</organism>
<dbReference type="GO" id="GO:0006979">
    <property type="term" value="P:response to oxidative stress"/>
    <property type="evidence" value="ECO:0007669"/>
    <property type="project" value="InterPro"/>
</dbReference>
<keyword evidence="6" id="KW-0408">Iron</keyword>
<evidence type="ECO:0000313" key="8">
    <source>
        <dbReference type="Proteomes" id="UP000019116"/>
    </source>
</evidence>
<dbReference type="InterPro" id="IPR037120">
    <property type="entry name" value="Haem_peroxidase_sf_animal"/>
</dbReference>
<dbReference type="PANTHER" id="PTHR11903">
    <property type="entry name" value="PROSTAGLANDIN G/H SYNTHASE"/>
    <property type="match status" value="1"/>
</dbReference>
<keyword evidence="8" id="KW-1185">Reference proteome</keyword>
<keyword evidence="2" id="KW-0611">Plant defense</keyword>
<dbReference type="SMR" id="A0A3B6HT66"/>
<dbReference type="Pfam" id="PF03098">
    <property type="entry name" value="An_peroxidase"/>
    <property type="match status" value="2"/>
</dbReference>
<dbReference type="GO" id="GO:0006952">
    <property type="term" value="P:defense response"/>
    <property type="evidence" value="ECO:0007669"/>
    <property type="project" value="UniProtKB-KW"/>
</dbReference>
<name>A0A3B6HT66_WHEAT</name>
<dbReference type="OrthoDB" id="823504at2759"/>
<dbReference type="GO" id="GO:0001676">
    <property type="term" value="P:long-chain fatty acid metabolic process"/>
    <property type="evidence" value="ECO:0000318"/>
    <property type="project" value="GO_Central"/>
</dbReference>